<dbReference type="InterPro" id="IPR051091">
    <property type="entry name" value="O-Glucosyltr/Glycosyltrsf_90"/>
</dbReference>
<sequence>MKFSLKDHLKSAQIHLPSVENRTYSLPPRFKSSTYFIFFIILVLVIFIDRSYFRYPDDTDCLSDRNFHLTNSIVSHTCNLISSQQNNSLSDNLNLSSCLRQLKSSHKSLKPLYNDHQRNLAMDRQLDSESCQRIFPRLYDELDRVKAYCFSKNGITLEQLDKGLSSSHARVLLYNNRLYVKHFNPAPWSRPIAILNSIHEAVITSPEPLPNIEFLINTDDAIKSDEPLPIWALDRVQSQEALWLMPDFGFYSWPEPKVGSMIEVRDKTAALEAKMTWKDKIPKAIWRGAPMVELRQQLLQVSNGQKWSDIASIDWSNPTDAFIPPEDHCQYKYLIHTEGSAYSGRLKYLQMCRSVIIAHQMNYIQHFHHLLDSRPHSETQNIALVDGPGFQGLPKLINSLIENDEWSETIANNSYSLFSHHLSPAGVNCYWRQMFNSWAQVQAFSPKLNKSDISFESFNLMHTVDWQIH</sequence>
<accession>A0A9Q3F0P2</accession>
<keyword evidence="4" id="KW-1185">Reference proteome</keyword>
<dbReference type="InterPro" id="IPR006598">
    <property type="entry name" value="CAP10"/>
</dbReference>
<feature type="domain" description="Glycosyl transferase CAP10" evidence="2">
    <location>
        <begin position="208"/>
        <end position="445"/>
    </location>
</feature>
<keyword evidence="1" id="KW-0472">Membrane</keyword>
<organism evidence="3 4">
    <name type="scientific">Austropuccinia psidii MF-1</name>
    <dbReference type="NCBI Taxonomy" id="1389203"/>
    <lineage>
        <taxon>Eukaryota</taxon>
        <taxon>Fungi</taxon>
        <taxon>Dikarya</taxon>
        <taxon>Basidiomycota</taxon>
        <taxon>Pucciniomycotina</taxon>
        <taxon>Pucciniomycetes</taxon>
        <taxon>Pucciniales</taxon>
        <taxon>Sphaerophragmiaceae</taxon>
        <taxon>Austropuccinia</taxon>
    </lineage>
</organism>
<evidence type="ECO:0000313" key="4">
    <source>
        <dbReference type="Proteomes" id="UP000765509"/>
    </source>
</evidence>
<evidence type="ECO:0000259" key="2">
    <source>
        <dbReference type="SMART" id="SM00672"/>
    </source>
</evidence>
<dbReference type="SMART" id="SM00672">
    <property type="entry name" value="CAP10"/>
    <property type="match status" value="1"/>
</dbReference>
<keyword evidence="1" id="KW-1133">Transmembrane helix</keyword>
<reference evidence="3" key="1">
    <citation type="submission" date="2021-03" db="EMBL/GenBank/DDBJ databases">
        <title>Draft genome sequence of rust myrtle Austropuccinia psidii MF-1, a brazilian biotype.</title>
        <authorList>
            <person name="Quecine M.C."/>
            <person name="Pachon D.M.R."/>
            <person name="Bonatelli M.L."/>
            <person name="Correr F.H."/>
            <person name="Franceschini L.M."/>
            <person name="Leite T.F."/>
            <person name="Margarido G.R.A."/>
            <person name="Almeida C.A."/>
            <person name="Ferrarezi J.A."/>
            <person name="Labate C.A."/>
        </authorList>
    </citation>
    <scope>NUCLEOTIDE SEQUENCE</scope>
    <source>
        <strain evidence="3">MF-1</strain>
    </source>
</reference>
<keyword evidence="1" id="KW-0812">Transmembrane</keyword>
<dbReference type="Pfam" id="PF05686">
    <property type="entry name" value="Glyco_transf_90"/>
    <property type="match status" value="1"/>
</dbReference>
<gene>
    <name evidence="3" type="ORF">O181_070369</name>
</gene>
<feature type="transmembrane region" description="Helical" evidence="1">
    <location>
        <begin position="35"/>
        <end position="53"/>
    </location>
</feature>
<dbReference type="AlphaFoldDB" id="A0A9Q3F0P2"/>
<name>A0A9Q3F0P2_9BASI</name>
<dbReference type="OrthoDB" id="202415at2759"/>
<dbReference type="PANTHER" id="PTHR12203:SF107">
    <property type="entry name" value="GLYCOSYL TRANSFERASE CAP10 DOMAIN-CONTAINING PROTEIN"/>
    <property type="match status" value="1"/>
</dbReference>
<protein>
    <recommendedName>
        <fullName evidence="2">Glycosyl transferase CAP10 domain-containing protein</fullName>
    </recommendedName>
</protein>
<comment type="caution">
    <text evidence="3">The sequence shown here is derived from an EMBL/GenBank/DDBJ whole genome shotgun (WGS) entry which is preliminary data.</text>
</comment>
<dbReference type="PANTHER" id="PTHR12203">
    <property type="entry name" value="KDEL LYS-ASP-GLU-LEU CONTAINING - RELATED"/>
    <property type="match status" value="1"/>
</dbReference>
<proteinExistence type="predicted"/>
<dbReference type="EMBL" id="AVOT02036192">
    <property type="protein sequence ID" value="MBW0530654.1"/>
    <property type="molecule type" value="Genomic_DNA"/>
</dbReference>
<evidence type="ECO:0000256" key="1">
    <source>
        <dbReference type="SAM" id="Phobius"/>
    </source>
</evidence>
<dbReference type="Proteomes" id="UP000765509">
    <property type="component" value="Unassembled WGS sequence"/>
</dbReference>
<evidence type="ECO:0000313" key="3">
    <source>
        <dbReference type="EMBL" id="MBW0530654.1"/>
    </source>
</evidence>